<gene>
    <name evidence="2" type="ORF">ACFOOI_11480</name>
</gene>
<proteinExistence type="predicted"/>
<reference evidence="3" key="1">
    <citation type="journal article" date="2019" name="Int. J. Syst. Evol. Microbiol.">
        <title>The Global Catalogue of Microorganisms (GCM) 10K type strain sequencing project: providing services to taxonomists for standard genome sequencing and annotation.</title>
        <authorList>
            <consortium name="The Broad Institute Genomics Platform"/>
            <consortium name="The Broad Institute Genome Sequencing Center for Infectious Disease"/>
            <person name="Wu L."/>
            <person name="Ma J."/>
        </authorList>
    </citation>
    <scope>NUCLEOTIDE SEQUENCE [LARGE SCALE GENOMIC DNA]</scope>
    <source>
        <strain evidence="3">CECT 7956</strain>
    </source>
</reference>
<dbReference type="Pfam" id="PF04397">
    <property type="entry name" value="LytTR"/>
    <property type="match status" value="1"/>
</dbReference>
<dbReference type="Proteomes" id="UP001595616">
    <property type="component" value="Unassembled WGS sequence"/>
</dbReference>
<dbReference type="PROSITE" id="PS50930">
    <property type="entry name" value="HTH_LYTTR"/>
    <property type="match status" value="1"/>
</dbReference>
<evidence type="ECO:0000313" key="3">
    <source>
        <dbReference type="Proteomes" id="UP001595616"/>
    </source>
</evidence>
<feature type="domain" description="HTH LytTR-type" evidence="1">
    <location>
        <begin position="1"/>
        <end position="98"/>
    </location>
</feature>
<organism evidence="2 3">
    <name type="scientific">Lacihabitans lacunae</name>
    <dbReference type="NCBI Taxonomy" id="1028214"/>
    <lineage>
        <taxon>Bacteria</taxon>
        <taxon>Pseudomonadati</taxon>
        <taxon>Bacteroidota</taxon>
        <taxon>Cytophagia</taxon>
        <taxon>Cytophagales</taxon>
        <taxon>Leadbetterellaceae</taxon>
        <taxon>Lacihabitans</taxon>
    </lineage>
</organism>
<evidence type="ECO:0000259" key="1">
    <source>
        <dbReference type="PROSITE" id="PS50930"/>
    </source>
</evidence>
<sequence length="98" mass="11504">MNKINYPKSSEILFLRGDINYTEFHLVDGKMIVSSFTLKKHEEYLEGFLRVSKKHLVNPDFVRKVAVEGAKAQVELNDGKRLTVSRRRIEYVKNIFFL</sequence>
<accession>A0ABV7YVQ6</accession>
<dbReference type="Gene3D" id="2.40.50.1020">
    <property type="entry name" value="LytTr DNA-binding domain"/>
    <property type="match status" value="1"/>
</dbReference>
<dbReference type="InterPro" id="IPR007492">
    <property type="entry name" value="LytTR_DNA-bd_dom"/>
</dbReference>
<comment type="caution">
    <text evidence="2">The sequence shown here is derived from an EMBL/GenBank/DDBJ whole genome shotgun (WGS) entry which is preliminary data.</text>
</comment>
<dbReference type="SMART" id="SM00850">
    <property type="entry name" value="LytTR"/>
    <property type="match status" value="1"/>
</dbReference>
<name>A0ABV7YVQ6_9BACT</name>
<dbReference type="EMBL" id="JBHRYQ010000001">
    <property type="protein sequence ID" value="MFC3811274.1"/>
    <property type="molecule type" value="Genomic_DNA"/>
</dbReference>
<dbReference type="RefSeq" id="WP_379838115.1">
    <property type="nucleotide sequence ID" value="NZ_JBHRYQ010000001.1"/>
</dbReference>
<keyword evidence="3" id="KW-1185">Reference proteome</keyword>
<protein>
    <submittedName>
        <fullName evidence="2">LytR/AlgR family response regulator transcription factor</fullName>
    </submittedName>
</protein>
<evidence type="ECO:0000313" key="2">
    <source>
        <dbReference type="EMBL" id="MFC3811274.1"/>
    </source>
</evidence>